<feature type="region of interest" description="Disordered" evidence="6">
    <location>
        <begin position="540"/>
        <end position="566"/>
    </location>
</feature>
<dbReference type="InterPro" id="IPR029061">
    <property type="entry name" value="THDP-binding"/>
</dbReference>
<evidence type="ECO:0000313" key="8">
    <source>
        <dbReference type="EMBL" id="ALV05952.1"/>
    </source>
</evidence>
<dbReference type="Pfam" id="PF16870">
    <property type="entry name" value="OxoGdeHyase_C"/>
    <property type="match status" value="1"/>
</dbReference>
<keyword evidence="9" id="KW-1185">Reference proteome</keyword>
<dbReference type="KEGG" id="rdp:RD2015_1467"/>
<keyword evidence="5" id="KW-0786">Thiamine pyrophosphate</keyword>
<dbReference type="Pfam" id="PF02779">
    <property type="entry name" value="Transket_pyr"/>
    <property type="match status" value="1"/>
</dbReference>
<dbReference type="SUPFAM" id="SSF52518">
    <property type="entry name" value="Thiamin diphosphate-binding fold (THDP-binding)"/>
    <property type="match status" value="2"/>
</dbReference>
<dbReference type="Pfam" id="PF00676">
    <property type="entry name" value="E1_dh"/>
    <property type="match status" value="1"/>
</dbReference>
<dbReference type="Gene3D" id="3.40.50.970">
    <property type="match status" value="1"/>
</dbReference>
<proteinExistence type="predicted"/>
<feature type="region of interest" description="Disordered" evidence="6">
    <location>
        <begin position="63"/>
        <end position="91"/>
    </location>
</feature>
<dbReference type="GO" id="GO:0006099">
    <property type="term" value="P:tricarboxylic acid cycle"/>
    <property type="evidence" value="ECO:0007669"/>
    <property type="project" value="TreeGrafter"/>
</dbReference>
<dbReference type="OrthoDB" id="9146714at2"/>
<feature type="compositionally biased region" description="Low complexity" evidence="6">
    <location>
        <begin position="168"/>
        <end position="178"/>
    </location>
</feature>
<feature type="region of interest" description="Disordered" evidence="6">
    <location>
        <begin position="163"/>
        <end position="194"/>
    </location>
</feature>
<dbReference type="GO" id="GO:0045252">
    <property type="term" value="C:oxoglutarate dehydrogenase complex"/>
    <property type="evidence" value="ECO:0007669"/>
    <property type="project" value="TreeGrafter"/>
</dbReference>
<comment type="function">
    <text evidence="2">E1 component of the 2-oxoglutarate dehydrogenase (OGDH) complex which catalyzes the decarboxylation of 2-oxoglutarate, the first step in the conversion of 2-oxoglutarate to succinyl-CoA and CO(2).</text>
</comment>
<evidence type="ECO:0000256" key="6">
    <source>
        <dbReference type="SAM" id="MobiDB-lite"/>
    </source>
</evidence>
<dbReference type="AlphaFoldDB" id="A0A0U3NBR7"/>
<feature type="compositionally biased region" description="Basic and acidic residues" evidence="6">
    <location>
        <begin position="179"/>
        <end position="189"/>
    </location>
</feature>
<dbReference type="RefSeq" id="WP_083525420.1">
    <property type="nucleotide sequence ID" value="NZ_CP013729.1"/>
</dbReference>
<dbReference type="InterPro" id="IPR005475">
    <property type="entry name" value="Transketolase-like_Pyr-bd"/>
</dbReference>
<dbReference type="PIRSF" id="PIRSF000157">
    <property type="entry name" value="Oxoglu_dh_E1"/>
    <property type="match status" value="1"/>
</dbReference>
<keyword evidence="4" id="KW-0560">Oxidoreductase</keyword>
<gene>
    <name evidence="8" type="ORF">RD2015_1467</name>
</gene>
<dbReference type="GO" id="GO:0004591">
    <property type="term" value="F:oxoglutarate dehydrogenase (succinyl-transferring) activity"/>
    <property type="evidence" value="ECO:0007669"/>
    <property type="project" value="UniProtKB-EC"/>
</dbReference>
<feature type="domain" description="Transketolase-like pyrimidine-binding" evidence="7">
    <location>
        <begin position="650"/>
        <end position="844"/>
    </location>
</feature>
<dbReference type="Proteomes" id="UP000060699">
    <property type="component" value="Chromosome"/>
</dbReference>
<dbReference type="NCBIfam" id="NF006914">
    <property type="entry name" value="PRK09404.1"/>
    <property type="match status" value="1"/>
</dbReference>
<dbReference type="SMART" id="SM00861">
    <property type="entry name" value="Transket_pyr"/>
    <property type="match status" value="1"/>
</dbReference>
<protein>
    <recommendedName>
        <fullName evidence="3">oxoglutarate dehydrogenase (succinyl-transferring)</fullName>
        <ecNumber evidence="3">1.2.4.2</ecNumber>
    </recommendedName>
</protein>
<dbReference type="PATRIC" id="fig|76731.3.peg.1497"/>
<dbReference type="InterPro" id="IPR042179">
    <property type="entry name" value="KGD_C_sf"/>
</dbReference>
<evidence type="ECO:0000259" key="7">
    <source>
        <dbReference type="SMART" id="SM00861"/>
    </source>
</evidence>
<name>A0A0U3NBR7_9BURK</name>
<dbReference type="GO" id="GO:0030976">
    <property type="term" value="F:thiamine pyrophosphate binding"/>
    <property type="evidence" value="ECO:0007669"/>
    <property type="project" value="InterPro"/>
</dbReference>
<reference evidence="8 9" key="1">
    <citation type="submission" date="2015-12" db="EMBL/GenBank/DDBJ databases">
        <title>Complete genome of Roseateles depolymerans KCTC 42856.</title>
        <authorList>
            <person name="Kim K.M."/>
        </authorList>
    </citation>
    <scope>NUCLEOTIDE SEQUENCE [LARGE SCALE GENOMIC DNA]</scope>
    <source>
        <strain evidence="8 9">KCTC 42856</strain>
    </source>
</reference>
<evidence type="ECO:0000256" key="1">
    <source>
        <dbReference type="ARBA" id="ARBA00001964"/>
    </source>
</evidence>
<dbReference type="STRING" id="76731.RD2015_1467"/>
<comment type="cofactor">
    <cofactor evidence="1">
        <name>thiamine diphosphate</name>
        <dbReference type="ChEBI" id="CHEBI:58937"/>
    </cofactor>
</comment>
<evidence type="ECO:0000256" key="4">
    <source>
        <dbReference type="ARBA" id="ARBA00023002"/>
    </source>
</evidence>
<dbReference type="InterPro" id="IPR011603">
    <property type="entry name" value="2oxoglutarate_DH_E1"/>
</dbReference>
<organism evidence="8 9">
    <name type="scientific">Roseateles depolymerans</name>
    <dbReference type="NCBI Taxonomy" id="76731"/>
    <lineage>
        <taxon>Bacteria</taxon>
        <taxon>Pseudomonadati</taxon>
        <taxon>Pseudomonadota</taxon>
        <taxon>Betaproteobacteria</taxon>
        <taxon>Burkholderiales</taxon>
        <taxon>Sphaerotilaceae</taxon>
        <taxon>Roseateles</taxon>
    </lineage>
</organism>
<evidence type="ECO:0000313" key="9">
    <source>
        <dbReference type="Proteomes" id="UP000060699"/>
    </source>
</evidence>
<dbReference type="Gene3D" id="3.40.50.11610">
    <property type="entry name" value="Multifunctional 2-oxoglutarate metabolism enzyme, C-terminal domain"/>
    <property type="match status" value="1"/>
</dbReference>
<sequence length="1000" mass="107475">MSVNRLSVGPVWAPARRCDRDADTGAGVAQAHAHAHAPQLRPGVAAFIETYRWHGHRFARLDPLAPQEAPDGDGSAWSVGSGDGPTLAQFGLSDDTALSEDQRPVLGATKAKDLHQRLRHWYCGTVALDVTAVRDEQRRAWLYQQFETEDATGAFADRVAADRRQTGPSAERAAAAESPKLEGDAHSSESAEPSLVAERAEHLLRRLAQVEGWERFLSRRYPHGKRFSLEGHEALIPLLEAVLARAASQGISRCVMGMPHRGRVNVLANLLGHPVDEIMDFFEPQPAHPERQKDLVYHLGGRYDVSTPHGAMAVTLASNPSHLQSVYPVVVGMARGSNLQHGAGRSLAAAQALSAGRLPAQRCLPVMMHGDAAFAGQGVVMETLALGLKTGYEVGGVIHIIINNQVGFTEPNRMDPEQSRFCTDVTRTVDAPVLRVSASDPEAVLRVAAMAVDYRARFGTDVVIDLVGFRRLGHSEHDEPMLTAPRLYAQMPEQPGVATRYAHRLVARGVLTDAAAHAALQALEVFDPAVLRAPGHPMPGAKASTAVQEAPQAQRARRGDEGMQTQGAPADIGSAPRSLAGIPWPASLPAPQAAAPVGTMPDADALRWVLANLADVPTAFEPHPLLARLAARWQRLAVGELTPQGRPEAIDWCTAESIAHALTLSAGVPLRISGLDVQRGTFMHRHAVWHNQSASGPAQWMPLSHFTAKASLEVHNSILSEEAVLGFEYGHSVAAPSAMTVWEAQFGDFVNGAQVFLDQYLSCGEEKWGSVSGLTVLLPHGYEGVGPEHSNAFLTRILLLCGADNLRVAMPSTAAQWALLLLQQALDPVKKPLVVMTPKAVLLGEPRSHTTLEALAGARFQPVIDDEAAVRAQVQRVLVCSGKVYYDLLSARASLPVSEAREVALVRVERLYPFPSDELADVLKGYPAATSLVWVQEETRNQGAWPVVRDELQALVSGSERLRLSEVSRPVTAAGATASAVVHGEQQRALVGRALGGICS</sequence>
<dbReference type="EC" id="1.2.4.2" evidence="3"/>
<dbReference type="Gene3D" id="3.40.50.12470">
    <property type="match status" value="1"/>
</dbReference>
<dbReference type="EMBL" id="CP013729">
    <property type="protein sequence ID" value="ALV05952.1"/>
    <property type="molecule type" value="Genomic_DNA"/>
</dbReference>
<accession>A0A0U3NBR7</accession>
<dbReference type="GO" id="GO:0005829">
    <property type="term" value="C:cytosol"/>
    <property type="evidence" value="ECO:0007669"/>
    <property type="project" value="TreeGrafter"/>
</dbReference>
<dbReference type="PANTHER" id="PTHR23152:SF4">
    <property type="entry name" value="2-OXOADIPATE DEHYDROGENASE COMPLEX COMPONENT E1"/>
    <property type="match status" value="1"/>
</dbReference>
<dbReference type="InterPro" id="IPR001017">
    <property type="entry name" value="DH_E1"/>
</dbReference>
<dbReference type="PANTHER" id="PTHR23152">
    <property type="entry name" value="2-OXOGLUTARATE DEHYDROGENASE"/>
    <property type="match status" value="1"/>
</dbReference>
<dbReference type="InterPro" id="IPR031717">
    <property type="entry name" value="ODO-1/KGD_C"/>
</dbReference>
<dbReference type="Gene3D" id="1.10.287.1150">
    <property type="entry name" value="TPP helical domain"/>
    <property type="match status" value="1"/>
</dbReference>
<evidence type="ECO:0000256" key="5">
    <source>
        <dbReference type="ARBA" id="ARBA00023052"/>
    </source>
</evidence>
<evidence type="ECO:0000256" key="2">
    <source>
        <dbReference type="ARBA" id="ARBA00003906"/>
    </source>
</evidence>
<evidence type="ECO:0000256" key="3">
    <source>
        <dbReference type="ARBA" id="ARBA00012280"/>
    </source>
</evidence>